<feature type="non-terminal residue" evidence="2">
    <location>
        <position position="107"/>
    </location>
</feature>
<comment type="caution">
    <text evidence="2">The sequence shown here is derived from an EMBL/GenBank/DDBJ whole genome shotgun (WGS) entry which is preliminary data.</text>
</comment>
<organism evidence="2 3">
    <name type="scientific">Populus deltoides</name>
    <name type="common">Eastern poplar</name>
    <name type="synonym">Eastern cottonwood</name>
    <dbReference type="NCBI Taxonomy" id="3696"/>
    <lineage>
        <taxon>Eukaryota</taxon>
        <taxon>Viridiplantae</taxon>
        <taxon>Streptophyta</taxon>
        <taxon>Embryophyta</taxon>
        <taxon>Tracheophyta</taxon>
        <taxon>Spermatophyta</taxon>
        <taxon>Magnoliopsida</taxon>
        <taxon>eudicotyledons</taxon>
        <taxon>Gunneridae</taxon>
        <taxon>Pentapetalae</taxon>
        <taxon>rosids</taxon>
        <taxon>fabids</taxon>
        <taxon>Malpighiales</taxon>
        <taxon>Salicaceae</taxon>
        <taxon>Saliceae</taxon>
        <taxon>Populus</taxon>
    </lineage>
</organism>
<protein>
    <submittedName>
        <fullName evidence="2">Uncharacterized protein</fullName>
    </submittedName>
</protein>
<evidence type="ECO:0000313" key="3">
    <source>
        <dbReference type="Proteomes" id="UP000807159"/>
    </source>
</evidence>
<dbReference type="Proteomes" id="UP000807159">
    <property type="component" value="Chromosome 17"/>
</dbReference>
<dbReference type="AlphaFoldDB" id="A0A8T2WRB5"/>
<proteinExistence type="predicted"/>
<evidence type="ECO:0000256" key="1">
    <source>
        <dbReference type="SAM" id="MobiDB-lite"/>
    </source>
</evidence>
<reference evidence="2" key="1">
    <citation type="journal article" date="2021" name="J. Hered.">
        <title>Genome Assembly of Salicaceae Populus deltoides (Eastern Cottonwood) I-69 Based on Nanopore Sequencing and Hi-C Technologies.</title>
        <authorList>
            <person name="Bai S."/>
            <person name="Wu H."/>
            <person name="Zhang J."/>
            <person name="Pan Z."/>
            <person name="Zhao W."/>
            <person name="Li Z."/>
            <person name="Tong C."/>
        </authorList>
    </citation>
    <scope>NUCLEOTIDE SEQUENCE</scope>
    <source>
        <tissue evidence="2">Leaf</tissue>
    </source>
</reference>
<feature type="compositionally biased region" description="Basic and acidic residues" evidence="1">
    <location>
        <begin position="97"/>
        <end position="107"/>
    </location>
</feature>
<dbReference type="EMBL" id="JACEGQ020000017">
    <property type="protein sequence ID" value="KAH8483885.1"/>
    <property type="molecule type" value="Genomic_DNA"/>
</dbReference>
<name>A0A8T2WRB5_POPDE</name>
<gene>
    <name evidence="2" type="ORF">H0E87_028336</name>
</gene>
<feature type="region of interest" description="Disordered" evidence="1">
    <location>
        <begin position="71"/>
        <end position="107"/>
    </location>
</feature>
<keyword evidence="3" id="KW-1185">Reference proteome</keyword>
<evidence type="ECO:0000313" key="2">
    <source>
        <dbReference type="EMBL" id="KAH8483885.1"/>
    </source>
</evidence>
<accession>A0A8T2WRB5</accession>
<sequence length="107" mass="12043">MRPLWAAGGAAVVFEDRRKGRGAALVLKEGGLPCCRLTRKEIPRWGRLWCECVLGKMAMARGRALVVGERSEMEERRGRSGGWPESKKKKGRCFGSGKEKERLRWLG</sequence>